<feature type="transmembrane region" description="Helical" evidence="7">
    <location>
        <begin position="302"/>
        <end position="319"/>
    </location>
</feature>
<evidence type="ECO:0000256" key="1">
    <source>
        <dbReference type="ARBA" id="ARBA00004141"/>
    </source>
</evidence>
<feature type="transmembrane region" description="Helical" evidence="7">
    <location>
        <begin position="276"/>
        <end position="295"/>
    </location>
</feature>
<keyword evidence="3 7" id="KW-0812">Transmembrane</keyword>
<keyword evidence="4 7" id="KW-1133">Transmembrane helix</keyword>
<accession>A0A4S4LBE0</accession>
<evidence type="ECO:0000256" key="3">
    <source>
        <dbReference type="ARBA" id="ARBA00022692"/>
    </source>
</evidence>
<keyword evidence="9" id="KW-1185">Reference proteome</keyword>
<feature type="compositionally biased region" description="Polar residues" evidence="6">
    <location>
        <begin position="10"/>
        <end position="22"/>
    </location>
</feature>
<evidence type="ECO:0000256" key="2">
    <source>
        <dbReference type="ARBA" id="ARBA00022448"/>
    </source>
</evidence>
<feature type="transmembrane region" description="Helical" evidence="7">
    <location>
        <begin position="72"/>
        <end position="89"/>
    </location>
</feature>
<proteinExistence type="predicted"/>
<evidence type="ECO:0000256" key="7">
    <source>
        <dbReference type="SAM" id="Phobius"/>
    </source>
</evidence>
<dbReference type="Gene3D" id="1.20.1250.20">
    <property type="entry name" value="MFS general substrate transporter like domains"/>
    <property type="match status" value="2"/>
</dbReference>
<dbReference type="SUPFAM" id="SSF103473">
    <property type="entry name" value="MFS general substrate transporter"/>
    <property type="match status" value="1"/>
</dbReference>
<name>A0A4S4LBE0_9AGAM</name>
<evidence type="ECO:0000256" key="5">
    <source>
        <dbReference type="ARBA" id="ARBA00023136"/>
    </source>
</evidence>
<evidence type="ECO:0000256" key="6">
    <source>
        <dbReference type="SAM" id="MobiDB-lite"/>
    </source>
</evidence>
<organism evidence="8 9">
    <name type="scientific">Phellinidium pouzarii</name>
    <dbReference type="NCBI Taxonomy" id="167371"/>
    <lineage>
        <taxon>Eukaryota</taxon>
        <taxon>Fungi</taxon>
        <taxon>Dikarya</taxon>
        <taxon>Basidiomycota</taxon>
        <taxon>Agaricomycotina</taxon>
        <taxon>Agaricomycetes</taxon>
        <taxon>Hymenochaetales</taxon>
        <taxon>Hymenochaetaceae</taxon>
        <taxon>Phellinidium</taxon>
    </lineage>
</organism>
<dbReference type="GO" id="GO:0016020">
    <property type="term" value="C:membrane"/>
    <property type="evidence" value="ECO:0007669"/>
    <property type="project" value="UniProtKB-SubCell"/>
</dbReference>
<feature type="transmembrane region" description="Helical" evidence="7">
    <location>
        <begin position="248"/>
        <end position="270"/>
    </location>
</feature>
<dbReference type="Proteomes" id="UP000308199">
    <property type="component" value="Unassembled WGS sequence"/>
</dbReference>
<dbReference type="InterPro" id="IPR011701">
    <property type="entry name" value="MFS"/>
</dbReference>
<evidence type="ECO:0008006" key="10">
    <source>
        <dbReference type="Google" id="ProtNLM"/>
    </source>
</evidence>
<evidence type="ECO:0000256" key="4">
    <source>
        <dbReference type="ARBA" id="ARBA00022989"/>
    </source>
</evidence>
<protein>
    <recommendedName>
        <fullName evidence="10">Major facilitator superfamily (MFS) profile domain-containing protein</fullName>
    </recommendedName>
</protein>
<comment type="caution">
    <text evidence="8">The sequence shown here is derived from an EMBL/GenBank/DDBJ whole genome shotgun (WGS) entry which is preliminary data.</text>
</comment>
<keyword evidence="2" id="KW-0813">Transport</keyword>
<feature type="region of interest" description="Disordered" evidence="6">
    <location>
        <begin position="1"/>
        <end position="31"/>
    </location>
</feature>
<dbReference type="PANTHER" id="PTHR43791">
    <property type="entry name" value="PERMEASE-RELATED"/>
    <property type="match status" value="1"/>
</dbReference>
<feature type="transmembrane region" description="Helical" evidence="7">
    <location>
        <begin position="172"/>
        <end position="193"/>
    </location>
</feature>
<dbReference type="GO" id="GO:0022857">
    <property type="term" value="F:transmembrane transporter activity"/>
    <property type="evidence" value="ECO:0007669"/>
    <property type="project" value="InterPro"/>
</dbReference>
<dbReference type="EMBL" id="SGPK01000084">
    <property type="protein sequence ID" value="THH08867.1"/>
    <property type="molecule type" value="Genomic_DNA"/>
</dbReference>
<evidence type="ECO:0000313" key="9">
    <source>
        <dbReference type="Proteomes" id="UP000308199"/>
    </source>
</evidence>
<gene>
    <name evidence="8" type="ORF">EW145_g2423</name>
</gene>
<feature type="transmembrane region" description="Helical" evidence="7">
    <location>
        <begin position="142"/>
        <end position="160"/>
    </location>
</feature>
<comment type="subcellular location">
    <subcellularLocation>
        <location evidence="1">Membrane</location>
        <topology evidence="1">Multi-pass membrane protein</topology>
    </subcellularLocation>
</comment>
<dbReference type="AlphaFoldDB" id="A0A4S4LBE0"/>
<dbReference type="InterPro" id="IPR036259">
    <property type="entry name" value="MFS_trans_sf"/>
</dbReference>
<keyword evidence="5 7" id="KW-0472">Membrane</keyword>
<feature type="transmembrane region" description="Helical" evidence="7">
    <location>
        <begin position="369"/>
        <end position="395"/>
    </location>
</feature>
<sequence length="449" mass="49566">MSRDPVAEKSLTSVPTSPSIGTEMTKGKAENDAELDSNKVHIVVDEAVVHVLHENESCEIVEIDERRLMRRIDLALLPWLSFLYLLSYLDRASIGNARVPSNIILKNTKPSIWLSTIMILWGAMMIIQGLVHNYGGLVAVRWMLGVFEAGFYPGAIYCLSHWYRRNEIGFRFALFSSASQLSGAFGGLLVAAINDMDGIGGKPTWAWVFILEGLTTIVAAVASFYLIHDFPDTARFLTPQERFSATHANLLTIPVYVVACVCTCSTGFFADHFQRRGYFSMTLDLVAATGYIILIFSRSAPLSYFAVFLAAVGIFPTISNQANTAFSAWISNNIEGSYKRGVTIALANSLGGLQGVVGSNVYRARDTPWYAFGHGIMLTYIGIGFFSAVIFHVLLRRENARRERGERDEVITGEGTVGYVGNLKNGCYESVAAAMKDKGDEWSGYRYIL</sequence>
<reference evidence="8 9" key="1">
    <citation type="submission" date="2019-02" db="EMBL/GenBank/DDBJ databases">
        <title>Genome sequencing of the rare red list fungi Phellinidium pouzarii.</title>
        <authorList>
            <person name="Buettner E."/>
            <person name="Kellner H."/>
        </authorList>
    </citation>
    <scope>NUCLEOTIDE SEQUENCE [LARGE SCALE GENOMIC DNA]</scope>
    <source>
        <strain evidence="8 9">DSM 108285</strain>
    </source>
</reference>
<evidence type="ECO:0000313" key="8">
    <source>
        <dbReference type="EMBL" id="THH08867.1"/>
    </source>
</evidence>
<dbReference type="OrthoDB" id="2962993at2759"/>
<dbReference type="Pfam" id="PF07690">
    <property type="entry name" value="MFS_1"/>
    <property type="match status" value="1"/>
</dbReference>
<dbReference type="PANTHER" id="PTHR43791:SF19">
    <property type="entry name" value="TRANSPORTER, PUTATIVE (AFU_ORTHOLOGUE AFUA_1G01812)-RELATED"/>
    <property type="match status" value="1"/>
</dbReference>
<feature type="transmembrane region" description="Helical" evidence="7">
    <location>
        <begin position="205"/>
        <end position="227"/>
    </location>
</feature>
<feature type="transmembrane region" description="Helical" evidence="7">
    <location>
        <begin position="110"/>
        <end position="130"/>
    </location>
</feature>